<comment type="similarity">
    <text evidence="1">Belongs to the class-I aminoacyl-tRNA synthetase family. MetG type 1 subfamily.</text>
</comment>
<gene>
    <name evidence="14" type="primary">metG</name>
    <name evidence="14" type="ordered locus">ZICARI_071</name>
</gene>
<feature type="domain" description="Methionyl/Leucyl tRNA synthetase" evidence="13">
    <location>
        <begin position="8"/>
        <end position="393"/>
    </location>
</feature>
<dbReference type="Gene3D" id="3.40.50.620">
    <property type="entry name" value="HUPs"/>
    <property type="match status" value="1"/>
</dbReference>
<dbReference type="AlphaFoldDB" id="E0TIR5"/>
<sequence>MNIKNNIYIINTAFPYINGNLHLGHIMEFIQADIYVRFLKMNKKKVYFIGANDIHGNLINLNFLNKKIIKKNINLILNKRKKNLNYFNIIYNNWYNTNSIENNLFSNLIYYIFYKNKLLIKKKVYQFFDNNKNIYLTDRFIKGICPKCLFKNQYGDFCENCNINYDSIYIKNPNFILNNKKPLIKLSKQIFLNIKNKIFYKIINEILNKKYQKEINKKKREWYNLNIWNISRNKPYFGIKIFNKKNKYFYVWWDAIIGYLSCFKNLIKNNKKFKNIIYKNKNIKQTYFIGKDIVYFHIIILQIILKIFKYKTKNKFFIHGFLKINKEKMSKTKKNYILISKYIKLNLNPEYLRYYFASKLNNKIKDINFNIKDFIYKINNELINKYINIISRIIKFIKKNKFIINNNWNKSNKVFLKNIINISLKIKKLYKKIEYNKIIKIIINKIQIINNYINYYKLWNINNKKKKYFLSSFFIECFKNITIFLKPILPEINYKLEFLLNINLSKWNNIYKKIKNKKIKKYFYFLNKINIIKKI</sequence>
<dbReference type="InterPro" id="IPR009080">
    <property type="entry name" value="tRNAsynth_Ia_anticodon-bd"/>
</dbReference>
<dbReference type="Proteomes" id="UP000001303">
    <property type="component" value="Chromosome"/>
</dbReference>
<dbReference type="SUPFAM" id="SSF47323">
    <property type="entry name" value="Anticodon-binding domain of a subclass of class I aminoacyl-tRNA synthetases"/>
    <property type="match status" value="1"/>
</dbReference>
<accession>E0TIR5</accession>
<evidence type="ECO:0000256" key="2">
    <source>
        <dbReference type="ARBA" id="ARBA00012838"/>
    </source>
</evidence>
<evidence type="ECO:0000256" key="1">
    <source>
        <dbReference type="ARBA" id="ARBA00008258"/>
    </source>
</evidence>
<dbReference type="EC" id="6.1.1.10" evidence="2"/>
<evidence type="ECO:0000259" key="13">
    <source>
        <dbReference type="Pfam" id="PF09334"/>
    </source>
</evidence>
<keyword evidence="6 11" id="KW-0067">ATP-binding</keyword>
<dbReference type="Gene3D" id="2.20.28.20">
    <property type="entry name" value="Methionyl-tRNA synthetase, Zn-domain"/>
    <property type="match status" value="1"/>
</dbReference>
<dbReference type="GO" id="GO:0005524">
    <property type="term" value="F:ATP binding"/>
    <property type="evidence" value="ECO:0007669"/>
    <property type="project" value="UniProtKB-KW"/>
</dbReference>
<evidence type="ECO:0000256" key="11">
    <source>
        <dbReference type="RuleBase" id="RU363039"/>
    </source>
</evidence>
<dbReference type="STRING" id="871271.ZICARI_071"/>
<dbReference type="Pfam" id="PF09334">
    <property type="entry name" value="tRNA-synt_1g"/>
    <property type="match status" value="1"/>
</dbReference>
<evidence type="ECO:0000256" key="10">
    <source>
        <dbReference type="ARBA" id="ARBA00047364"/>
    </source>
</evidence>
<dbReference type="GO" id="GO:0004825">
    <property type="term" value="F:methionine-tRNA ligase activity"/>
    <property type="evidence" value="ECO:0007669"/>
    <property type="project" value="UniProtKB-EC"/>
</dbReference>
<keyword evidence="12" id="KW-1133">Transmembrane helix</keyword>
<reference evidence="14 15" key="1">
    <citation type="journal article" date="2010" name="Genome Biol. Evol.">
        <title>Functional convergence in reduced genomes of bacterial symbionts spanning 200 My of evolution.</title>
        <authorList>
            <person name="McCutcheon J.P."/>
            <person name="Moran N.A."/>
        </authorList>
    </citation>
    <scope>NUCLEOTIDE SEQUENCE [LARGE SCALE GENOMIC DNA]</scope>
    <source>
        <strain evidence="14 15">CARI</strain>
    </source>
</reference>
<feature type="transmembrane region" description="Helical" evidence="12">
    <location>
        <begin position="249"/>
        <end position="267"/>
    </location>
</feature>
<dbReference type="InterPro" id="IPR029038">
    <property type="entry name" value="MetRS_Zn"/>
</dbReference>
<keyword evidence="3" id="KW-0963">Cytoplasm</keyword>
<evidence type="ECO:0000256" key="9">
    <source>
        <dbReference type="ARBA" id="ARBA00030904"/>
    </source>
</evidence>
<dbReference type="GO" id="GO:0005829">
    <property type="term" value="C:cytosol"/>
    <property type="evidence" value="ECO:0007669"/>
    <property type="project" value="TreeGrafter"/>
</dbReference>
<dbReference type="InterPro" id="IPR014729">
    <property type="entry name" value="Rossmann-like_a/b/a_fold"/>
</dbReference>
<dbReference type="PROSITE" id="PS00178">
    <property type="entry name" value="AA_TRNA_LIGASE_I"/>
    <property type="match status" value="1"/>
</dbReference>
<proteinExistence type="inferred from homology"/>
<keyword evidence="5 11" id="KW-0547">Nucleotide-binding</keyword>
<protein>
    <recommendedName>
        <fullName evidence="2">methionine--tRNA ligase</fullName>
        <ecNumber evidence="2">6.1.1.10</ecNumber>
    </recommendedName>
    <alternativeName>
        <fullName evidence="9">Methionyl-tRNA synthetase</fullName>
    </alternativeName>
</protein>
<dbReference type="EMBL" id="CP002161">
    <property type="protein sequence ID" value="ADM89692.1"/>
    <property type="molecule type" value="Genomic_DNA"/>
</dbReference>
<dbReference type="SUPFAM" id="SSF52374">
    <property type="entry name" value="Nucleotidylyl transferase"/>
    <property type="match status" value="1"/>
</dbReference>
<evidence type="ECO:0000256" key="12">
    <source>
        <dbReference type="SAM" id="Phobius"/>
    </source>
</evidence>
<evidence type="ECO:0000313" key="14">
    <source>
        <dbReference type="EMBL" id="ADM89692.1"/>
    </source>
</evidence>
<dbReference type="InterPro" id="IPR023458">
    <property type="entry name" value="Met-tRNA_ligase_1"/>
</dbReference>
<evidence type="ECO:0000256" key="6">
    <source>
        <dbReference type="ARBA" id="ARBA00022840"/>
    </source>
</evidence>
<keyword evidence="12" id="KW-0472">Membrane</keyword>
<dbReference type="InterPro" id="IPR015413">
    <property type="entry name" value="Methionyl/Leucyl_tRNA_Synth"/>
</dbReference>
<dbReference type="Gene3D" id="1.10.730.10">
    <property type="entry name" value="Isoleucyl-tRNA Synthetase, Domain 1"/>
    <property type="match status" value="1"/>
</dbReference>
<dbReference type="PRINTS" id="PR01041">
    <property type="entry name" value="TRNASYNTHMET"/>
</dbReference>
<dbReference type="InterPro" id="IPR001412">
    <property type="entry name" value="aa-tRNA-synth_I_CS"/>
</dbReference>
<evidence type="ECO:0000256" key="7">
    <source>
        <dbReference type="ARBA" id="ARBA00022917"/>
    </source>
</evidence>
<dbReference type="PANTHER" id="PTHR45765:SF1">
    <property type="entry name" value="METHIONINE--TRNA LIGASE, CYTOPLASMIC"/>
    <property type="match status" value="1"/>
</dbReference>
<keyword evidence="7 11" id="KW-0648">Protein biosynthesis</keyword>
<evidence type="ECO:0000256" key="5">
    <source>
        <dbReference type="ARBA" id="ARBA00022741"/>
    </source>
</evidence>
<organism evidence="14 15">
    <name type="scientific">Zinderia insecticola (strain CARI)</name>
    <dbReference type="NCBI Taxonomy" id="871271"/>
    <lineage>
        <taxon>Bacteria</taxon>
        <taxon>Pseudomonadati</taxon>
        <taxon>Pseudomonadota</taxon>
        <taxon>Betaproteobacteria</taxon>
        <taxon>Burkholderiales</taxon>
        <taxon>Oxalobacteraceae</taxon>
        <taxon>Candidatus Zinderia</taxon>
    </lineage>
</organism>
<dbReference type="GO" id="GO:0006431">
    <property type="term" value="P:methionyl-tRNA aminoacylation"/>
    <property type="evidence" value="ECO:0007669"/>
    <property type="project" value="InterPro"/>
</dbReference>
<evidence type="ECO:0000256" key="8">
    <source>
        <dbReference type="ARBA" id="ARBA00023146"/>
    </source>
</evidence>
<comment type="catalytic activity">
    <reaction evidence="10">
        <text>tRNA(Met) + L-methionine + ATP = L-methionyl-tRNA(Met) + AMP + diphosphate</text>
        <dbReference type="Rhea" id="RHEA:13481"/>
        <dbReference type="Rhea" id="RHEA-COMP:9667"/>
        <dbReference type="Rhea" id="RHEA-COMP:9698"/>
        <dbReference type="ChEBI" id="CHEBI:30616"/>
        <dbReference type="ChEBI" id="CHEBI:33019"/>
        <dbReference type="ChEBI" id="CHEBI:57844"/>
        <dbReference type="ChEBI" id="CHEBI:78442"/>
        <dbReference type="ChEBI" id="CHEBI:78530"/>
        <dbReference type="ChEBI" id="CHEBI:456215"/>
        <dbReference type="EC" id="6.1.1.10"/>
    </reaction>
</comment>
<evidence type="ECO:0000256" key="4">
    <source>
        <dbReference type="ARBA" id="ARBA00022598"/>
    </source>
</evidence>
<evidence type="ECO:0000256" key="3">
    <source>
        <dbReference type="ARBA" id="ARBA00022490"/>
    </source>
</evidence>
<dbReference type="HOGENOM" id="CLU_009710_7_0_4"/>
<keyword evidence="8 11" id="KW-0030">Aminoacyl-tRNA synthetase</keyword>
<dbReference type="PANTHER" id="PTHR45765">
    <property type="entry name" value="METHIONINE--TRNA LIGASE"/>
    <property type="match status" value="1"/>
</dbReference>
<name>E0TIR5_ZINIC</name>
<dbReference type="SUPFAM" id="SSF57770">
    <property type="entry name" value="Methionyl-tRNA synthetase (MetRS), Zn-domain"/>
    <property type="match status" value="1"/>
</dbReference>
<keyword evidence="12" id="KW-0812">Transmembrane</keyword>
<evidence type="ECO:0000313" key="15">
    <source>
        <dbReference type="Proteomes" id="UP000001303"/>
    </source>
</evidence>
<dbReference type="InterPro" id="IPR033911">
    <property type="entry name" value="MetRS_core"/>
</dbReference>
<keyword evidence="4 11" id="KW-0436">Ligase</keyword>
<dbReference type="KEGG" id="zin:ZICARI_071"/>
<keyword evidence="15" id="KW-1185">Reference proteome</keyword>
<feature type="transmembrane region" description="Helical" evidence="12">
    <location>
        <begin position="288"/>
        <end position="308"/>
    </location>
</feature>